<feature type="transmembrane region" description="Helical" evidence="1">
    <location>
        <begin position="47"/>
        <end position="70"/>
    </location>
</feature>
<evidence type="ECO:0000256" key="1">
    <source>
        <dbReference type="SAM" id="Phobius"/>
    </source>
</evidence>
<accession>A0A6B9FBW2</accession>
<sequence>MTALQSDDRGRVQYVDVVLTFATLVSFGAVAPWVYNAISMGRTVLDPLSGTLLALGLPMMVIALIVSVGVSGRT</sequence>
<dbReference type="AlphaFoldDB" id="A0A6B9FBW2"/>
<proteinExistence type="predicted"/>
<gene>
    <name evidence="2" type="ORF">EI982_14630</name>
</gene>
<dbReference type="KEGG" id="hra:EI982_14630"/>
<dbReference type="EMBL" id="CP034345">
    <property type="protein sequence ID" value="QGX95931.1"/>
    <property type="molecule type" value="Genomic_DNA"/>
</dbReference>
<organism evidence="2 3">
    <name type="scientific">Haloplanus rallus</name>
    <dbReference type="NCBI Taxonomy" id="1816183"/>
    <lineage>
        <taxon>Archaea</taxon>
        <taxon>Methanobacteriati</taxon>
        <taxon>Methanobacteriota</taxon>
        <taxon>Stenosarchaea group</taxon>
        <taxon>Halobacteria</taxon>
        <taxon>Halobacteriales</taxon>
        <taxon>Haloferacaceae</taxon>
        <taxon>Haloplanus</taxon>
    </lineage>
</organism>
<keyword evidence="1" id="KW-0812">Transmembrane</keyword>
<reference evidence="2 3" key="1">
    <citation type="submission" date="2018-12" db="EMBL/GenBank/DDBJ databases">
        <title>Complete genome sequence of Haloplanus rallus MBLA0036.</title>
        <authorList>
            <person name="Nam Y.-d."/>
            <person name="Kang J."/>
            <person name="Chung W.-H."/>
            <person name="Park Y.S."/>
        </authorList>
    </citation>
    <scope>NUCLEOTIDE SEQUENCE [LARGE SCALE GENOMIC DNA]</scope>
    <source>
        <strain evidence="2 3">MBLA0036</strain>
    </source>
</reference>
<protein>
    <submittedName>
        <fullName evidence="2">Uncharacterized protein</fullName>
    </submittedName>
</protein>
<name>A0A6B9FBW2_9EURY</name>
<dbReference type="GeneID" id="43370805"/>
<keyword evidence="3" id="KW-1185">Reference proteome</keyword>
<keyword evidence="1" id="KW-0472">Membrane</keyword>
<dbReference type="Proteomes" id="UP000428325">
    <property type="component" value="Chromosome"/>
</dbReference>
<evidence type="ECO:0000313" key="2">
    <source>
        <dbReference type="EMBL" id="QGX95931.1"/>
    </source>
</evidence>
<feature type="transmembrane region" description="Helical" evidence="1">
    <location>
        <begin position="12"/>
        <end position="35"/>
    </location>
</feature>
<evidence type="ECO:0000313" key="3">
    <source>
        <dbReference type="Proteomes" id="UP000428325"/>
    </source>
</evidence>
<dbReference type="OrthoDB" id="350819at2157"/>
<dbReference type="RefSeq" id="WP_157690391.1">
    <property type="nucleotide sequence ID" value="NZ_CP034345.1"/>
</dbReference>
<keyword evidence="1" id="KW-1133">Transmembrane helix</keyword>